<proteinExistence type="predicted"/>
<dbReference type="EMBL" id="CM029054">
    <property type="protein sequence ID" value="KAG2536103.1"/>
    <property type="molecule type" value="Genomic_DNA"/>
</dbReference>
<accession>A0A8T0MIF9</accession>
<name>A0A8T0MIF9_PANVG</name>
<evidence type="ECO:0000313" key="1">
    <source>
        <dbReference type="EMBL" id="KAG2536103.1"/>
    </source>
</evidence>
<protein>
    <recommendedName>
        <fullName evidence="3">F-box protein</fullName>
    </recommendedName>
</protein>
<gene>
    <name evidence="1" type="ORF">PVAP13_9NG157400</name>
</gene>
<feature type="non-terminal residue" evidence="1">
    <location>
        <position position="271"/>
    </location>
</feature>
<keyword evidence="2" id="KW-1185">Reference proteome</keyword>
<dbReference type="Proteomes" id="UP000823388">
    <property type="component" value="Chromosome 9N"/>
</dbReference>
<reference evidence="1" key="1">
    <citation type="submission" date="2020-05" db="EMBL/GenBank/DDBJ databases">
        <title>WGS assembly of Panicum virgatum.</title>
        <authorList>
            <person name="Lovell J.T."/>
            <person name="Jenkins J."/>
            <person name="Shu S."/>
            <person name="Juenger T.E."/>
            <person name="Schmutz J."/>
        </authorList>
    </citation>
    <scope>NUCLEOTIDE SEQUENCE</scope>
    <source>
        <strain evidence="1">AP13</strain>
    </source>
</reference>
<evidence type="ECO:0008006" key="3">
    <source>
        <dbReference type="Google" id="ProtNLM"/>
    </source>
</evidence>
<comment type="caution">
    <text evidence="1">The sequence shown here is derived from an EMBL/GenBank/DDBJ whole genome shotgun (WGS) entry which is preliminary data.</text>
</comment>
<dbReference type="AlphaFoldDB" id="A0A8T0MIF9"/>
<organism evidence="1 2">
    <name type="scientific">Panicum virgatum</name>
    <name type="common">Blackwell switchgrass</name>
    <dbReference type="NCBI Taxonomy" id="38727"/>
    <lineage>
        <taxon>Eukaryota</taxon>
        <taxon>Viridiplantae</taxon>
        <taxon>Streptophyta</taxon>
        <taxon>Embryophyta</taxon>
        <taxon>Tracheophyta</taxon>
        <taxon>Spermatophyta</taxon>
        <taxon>Magnoliopsida</taxon>
        <taxon>Liliopsida</taxon>
        <taxon>Poales</taxon>
        <taxon>Poaceae</taxon>
        <taxon>PACMAD clade</taxon>
        <taxon>Panicoideae</taxon>
        <taxon>Panicodae</taxon>
        <taxon>Paniceae</taxon>
        <taxon>Panicinae</taxon>
        <taxon>Panicum</taxon>
        <taxon>Panicum sect. Hiantes</taxon>
    </lineage>
</organism>
<dbReference type="PANTHER" id="PTHR34591:SF58">
    <property type="entry name" value="F-BOX DOMAIN-CONTAINING PROTEIN"/>
    <property type="match status" value="1"/>
</dbReference>
<dbReference type="PANTHER" id="PTHR34591">
    <property type="entry name" value="OS03G0653100 PROTEIN-RELATED"/>
    <property type="match status" value="1"/>
</dbReference>
<sequence length="271" mass="31622">MRAPPSGKDKLPEGRAWLPSAYMVRVYSSSTGRWEERPFVREEGATRTIANNVLSAGFEPWVATYHGAYWHGALYVYWRMTLHCRITLSNYKYQVITLPTGDTASQWWCHLRLGKSKNGVHFAMVDDQYRLQIWFLDESGGKTEWVLKHGANLQALKLPMDTDRPLFLQDGNYDQGSNREAVLEKELDWYSDDDNAVDVEEWDKTHPCLYVEVLGFHFFYLEIFFCMSDMVVAYYFNSSKVQDLGELHINKHRSQIIRKAFMYTPCWVGDV</sequence>
<evidence type="ECO:0000313" key="2">
    <source>
        <dbReference type="Proteomes" id="UP000823388"/>
    </source>
</evidence>